<dbReference type="EMBL" id="JAWIZZ010000024">
    <property type="protein sequence ID" value="KAK5781885.1"/>
    <property type="molecule type" value="Genomic_DNA"/>
</dbReference>
<proteinExistence type="predicted"/>
<evidence type="ECO:0000313" key="1">
    <source>
        <dbReference type="EMBL" id="KAK5781885.1"/>
    </source>
</evidence>
<protein>
    <submittedName>
        <fullName evidence="1">Uncharacterized protein</fullName>
    </submittedName>
</protein>
<evidence type="ECO:0000313" key="2">
    <source>
        <dbReference type="Proteomes" id="UP001306508"/>
    </source>
</evidence>
<accession>A0AAN7WP37</accession>
<comment type="caution">
    <text evidence="1">The sequence shown here is derived from an EMBL/GenBank/DDBJ whole genome shotgun (WGS) entry which is preliminary data.</text>
</comment>
<reference evidence="2" key="1">
    <citation type="submission" date="2023-07" db="EMBL/GenBank/DDBJ databases">
        <title>A draft genome of Kazachstania heterogenica Y-27499.</title>
        <authorList>
            <person name="Donic C."/>
            <person name="Kralova J.S."/>
            <person name="Fidel L."/>
            <person name="Ben-Dor S."/>
            <person name="Jung S."/>
        </authorList>
    </citation>
    <scope>NUCLEOTIDE SEQUENCE [LARGE SCALE GENOMIC DNA]</scope>
    <source>
        <strain evidence="2">Y27499</strain>
    </source>
</reference>
<keyword evidence="2" id="KW-1185">Reference proteome</keyword>
<sequence length="316" mass="37993">MLKHSETTEADQIFDQIIYNEIYPTVPIKNYFLYSTVPYSALKNDRRTNTNYISPFRSHLTQDQIEWLQVLKYERHSHKIHYPEYLNVLDDLQLKELNDIKLKEKKLEYYKKSQEVIKFDEPNYKYIDKPIHLNNLPKVPTFTYQKKKTTPSSAFPSLDNNPWATPENKESIIIYNNKFYSKPIFDNIQLEKLKNKQYIDNQWKLCQNTKNNQLQQEYEPKFNELDKSIDLVNQKLISLKEKIDGLNKYYENDLTRKIFINVASYNKKKNNKLSHLSTLRKVLSQPPFVQQIYQNDHNPEYADSFEYETSEEIKYV</sequence>
<dbReference type="Proteomes" id="UP001306508">
    <property type="component" value="Unassembled WGS sequence"/>
</dbReference>
<organism evidence="1 2">
    <name type="scientific">Arxiozyma heterogenica</name>
    <dbReference type="NCBI Taxonomy" id="278026"/>
    <lineage>
        <taxon>Eukaryota</taxon>
        <taxon>Fungi</taxon>
        <taxon>Dikarya</taxon>
        <taxon>Ascomycota</taxon>
        <taxon>Saccharomycotina</taxon>
        <taxon>Saccharomycetes</taxon>
        <taxon>Saccharomycetales</taxon>
        <taxon>Saccharomycetaceae</taxon>
        <taxon>Arxiozyma</taxon>
    </lineage>
</organism>
<dbReference type="AlphaFoldDB" id="A0AAN7WP37"/>
<name>A0AAN7WP37_9SACH</name>
<gene>
    <name evidence="1" type="ORF">RI543_000659</name>
</gene>